<comment type="function">
    <text evidence="9">DNA-dependent RNA polymerase catalyzes the transcription of DNA into RNA using the four ribonucleoside triphosphates as substrates.</text>
</comment>
<dbReference type="PANTHER" id="PTHR10102">
    <property type="entry name" value="DNA-DIRECTED RNA POLYMERASE, MITOCHONDRIAL"/>
    <property type="match status" value="1"/>
</dbReference>
<feature type="domain" description="DNA-directed RNA polymerase N-terminal" evidence="10">
    <location>
        <begin position="6"/>
        <end position="304"/>
    </location>
</feature>
<dbReference type="InterPro" id="IPR029262">
    <property type="entry name" value="RPOL_N"/>
</dbReference>
<dbReference type="GO" id="GO:0006351">
    <property type="term" value="P:DNA-templated transcription"/>
    <property type="evidence" value="ECO:0007669"/>
    <property type="project" value="InterPro"/>
</dbReference>
<dbReference type="Proteomes" id="UP001059123">
    <property type="component" value="Segment"/>
</dbReference>
<dbReference type="GO" id="GO:0019083">
    <property type="term" value="P:viral transcription"/>
    <property type="evidence" value="ECO:0007669"/>
    <property type="project" value="UniProtKB-KW"/>
</dbReference>
<sequence length="878" mass="98824">MMDLQAIQIELEEEMFNGGITRFESAQQRHLDAGNASDAAWNRRLISQFIEPLAAGIQAFKEESESKPGVRAVSLPFLQCCENEVAAYITMKVVMDMLHSDSSYQHIAITIGERIEDQVRFTKLDSQAEKYMEKVKKNLERSRSKLYKHKHRVMVAAEKSLADKATPQDEDKVTRWESWTKEIHLQVGQTLMAAMEGSVFYNGEPVFFRYVASAGGKKQITKLQTSESIGAWVHEFREHVAQLAPAYGPCVVPPRDWKTPFNGGFHTEKVASRIRMVKGPREHVRKLTIKQMPMVYKAVNALQRVEWVINTKVLDVAQEVVRLNLGYGVPSFQPIIDRDNKPGNPVPVEFQDLRGAELKAALTPEQWESFLSWKSECARLYTAETKRGSKSAAVARMLGQARKYAQFPHIYFVYTLDSRSRVYAQSSTLSPQSNDLGKSLLKFKEGRQLLTVEDLRWFLVCGANLWGWDKKTFDVRVSNAMTEEFQEMCRDIASDPLTFTQWVKADEPYEFLAWAFEYAEYLDKVEEGRSDEFYTHLPVHQDGSCSGIQHYSAMLRDSVGAAAVNLKPSDSPQDIYGRVAEVVIEKNNAAISAPDGTIFKSGSVELDAEQLREMGRSWLSIGITRSLTKKPVMTLPYGSTRITCREAVADYLADLEEKEAKAAAQEQRGINPVHPFGGDSYITEGQALNYMTALIWPSISEVVKAPVVAMKMIRSLARAAARRNEALEYPLPTGFILYQKIMSTDLLRVRTQLLGMINMYLSVETDIVDEAAMMGAAAPNFVHGHDASHLIMTVCDLVDKGVTSIAVIHDSFGTHAPRTADLRDSLKGQMIAMYQDRHALADLVAVHEERWLCDLGITVPELGDFDLNEIMDSEYVFA</sequence>
<evidence type="ECO:0000256" key="2">
    <source>
        <dbReference type="ARBA" id="ARBA00012418"/>
    </source>
</evidence>
<dbReference type="Gene3D" id="1.10.1320.10">
    <property type="entry name" value="DNA-directed RNA polymerase, N-terminal domain"/>
    <property type="match status" value="1"/>
</dbReference>
<keyword evidence="4 9" id="KW-0808">Transferase</keyword>
<dbReference type="GO" id="GO:0000428">
    <property type="term" value="C:DNA-directed RNA polymerase complex"/>
    <property type="evidence" value="ECO:0007669"/>
    <property type="project" value="UniProtKB-KW"/>
</dbReference>
<name>A0A976SVB9_9CAUD</name>
<evidence type="ECO:0000256" key="1">
    <source>
        <dbReference type="ARBA" id="ARBA00009493"/>
    </source>
</evidence>
<evidence type="ECO:0000256" key="8">
    <source>
        <dbReference type="ARBA" id="ARBA00048552"/>
    </source>
</evidence>
<keyword evidence="3 9" id="KW-0240">DNA-directed RNA polymerase</keyword>
<organism evidence="11 12">
    <name type="scientific">Klebsiella phage KPN7</name>
    <dbReference type="NCBI Taxonomy" id="2972462"/>
    <lineage>
        <taxon>Viruses</taxon>
        <taxon>Duplodnaviria</taxon>
        <taxon>Heunggongvirae</taxon>
        <taxon>Uroviricota</taxon>
        <taxon>Caudoviricetes</taxon>
        <taxon>Autographivirales</taxon>
        <taxon>Autosignataviridae</taxon>
        <taxon>Molineuxvirinae</taxon>
        <taxon>Gansuvirus</taxon>
        <taxon>Gansuvirus KPN7</taxon>
    </lineage>
</organism>
<evidence type="ECO:0000256" key="6">
    <source>
        <dbReference type="ARBA" id="ARBA00023163"/>
    </source>
</evidence>
<dbReference type="GO" id="GO:0003677">
    <property type="term" value="F:DNA binding"/>
    <property type="evidence" value="ECO:0007669"/>
    <property type="project" value="InterPro"/>
</dbReference>
<dbReference type="PANTHER" id="PTHR10102:SF0">
    <property type="entry name" value="DNA-DIRECTED RNA POLYMERASE, MITOCHONDRIAL"/>
    <property type="match status" value="1"/>
</dbReference>
<dbReference type="Pfam" id="PF14700">
    <property type="entry name" value="RPOL_N"/>
    <property type="match status" value="1"/>
</dbReference>
<dbReference type="InterPro" id="IPR024075">
    <property type="entry name" value="DNA-dir_RNA_pol_helix_hairp_sf"/>
</dbReference>
<evidence type="ECO:0000256" key="3">
    <source>
        <dbReference type="ARBA" id="ARBA00022478"/>
    </source>
</evidence>
<protein>
    <recommendedName>
        <fullName evidence="2 9">DNA-directed RNA polymerase</fullName>
        <ecNumber evidence="2 9">2.7.7.6</ecNumber>
    </recommendedName>
</protein>
<comment type="catalytic activity">
    <reaction evidence="8 9">
        <text>RNA(n) + a ribonucleoside 5'-triphosphate = RNA(n+1) + diphosphate</text>
        <dbReference type="Rhea" id="RHEA:21248"/>
        <dbReference type="Rhea" id="RHEA-COMP:14527"/>
        <dbReference type="Rhea" id="RHEA-COMP:17342"/>
        <dbReference type="ChEBI" id="CHEBI:33019"/>
        <dbReference type="ChEBI" id="CHEBI:61557"/>
        <dbReference type="ChEBI" id="CHEBI:140395"/>
        <dbReference type="EC" id="2.7.7.6"/>
    </reaction>
</comment>
<dbReference type="GO" id="GO:0003899">
    <property type="term" value="F:DNA-directed RNA polymerase activity"/>
    <property type="evidence" value="ECO:0007669"/>
    <property type="project" value="UniProtKB-EC"/>
</dbReference>
<dbReference type="InterPro" id="IPR043502">
    <property type="entry name" value="DNA/RNA_pol_sf"/>
</dbReference>
<proteinExistence type="inferred from homology"/>
<reference evidence="11" key="1">
    <citation type="submission" date="2022-07" db="EMBL/GenBank/DDBJ databases">
        <title>Isolation and characterisation of Klebsiella pneumoniae phages.</title>
        <authorList>
            <person name="Kabwe M."/>
            <person name="Ku H."/>
            <person name="Tucci J."/>
        </authorList>
    </citation>
    <scope>NUCLEOTIDE SEQUENCE</scope>
</reference>
<dbReference type="Gene3D" id="1.10.150.20">
    <property type="entry name" value="5' to 3' exonuclease, C-terminal subdomain"/>
    <property type="match status" value="1"/>
</dbReference>
<dbReference type="SUPFAM" id="SSF56672">
    <property type="entry name" value="DNA/RNA polymerases"/>
    <property type="match status" value="1"/>
</dbReference>
<evidence type="ECO:0000259" key="10">
    <source>
        <dbReference type="SMART" id="SM01311"/>
    </source>
</evidence>
<dbReference type="Gene3D" id="1.10.287.280">
    <property type="match status" value="1"/>
</dbReference>
<gene>
    <name evidence="11" type="ORF">KPN7_38</name>
</gene>
<dbReference type="PROSITE" id="PS00900">
    <property type="entry name" value="RNA_POL_PHAGE_1"/>
    <property type="match status" value="1"/>
</dbReference>
<evidence type="ECO:0000256" key="4">
    <source>
        <dbReference type="ARBA" id="ARBA00022679"/>
    </source>
</evidence>
<dbReference type="Pfam" id="PF00940">
    <property type="entry name" value="RNA_pol"/>
    <property type="match status" value="1"/>
</dbReference>
<dbReference type="PROSITE" id="PS00489">
    <property type="entry name" value="RNA_POL_PHAGE_2"/>
    <property type="match status" value="1"/>
</dbReference>
<evidence type="ECO:0000256" key="9">
    <source>
        <dbReference type="RuleBase" id="RU003805"/>
    </source>
</evidence>
<evidence type="ECO:0000313" key="11">
    <source>
        <dbReference type="EMBL" id="UVD41772.1"/>
    </source>
</evidence>
<dbReference type="EC" id="2.7.7.6" evidence="2 9"/>
<comment type="similarity">
    <text evidence="1 9">Belongs to the phage and mitochondrial RNA polymerase family.</text>
</comment>
<dbReference type="InterPro" id="IPR002092">
    <property type="entry name" value="DNA-dir_Rpol_phage-type"/>
</dbReference>
<keyword evidence="7" id="KW-1195">Viral transcription</keyword>
<dbReference type="InterPro" id="IPR037159">
    <property type="entry name" value="RNA_POL_N_sf"/>
</dbReference>
<dbReference type="SMART" id="SM01311">
    <property type="entry name" value="RPOL_N"/>
    <property type="match status" value="1"/>
</dbReference>
<dbReference type="InterPro" id="IPR046950">
    <property type="entry name" value="DNA-dir_Rpol_C_phage-type"/>
</dbReference>
<evidence type="ECO:0000256" key="5">
    <source>
        <dbReference type="ARBA" id="ARBA00022695"/>
    </source>
</evidence>
<evidence type="ECO:0000256" key="7">
    <source>
        <dbReference type="ARBA" id="ARBA00023314"/>
    </source>
</evidence>
<accession>A0A976SVB9</accession>
<keyword evidence="12" id="KW-1185">Reference proteome</keyword>
<keyword evidence="6 9" id="KW-0804">Transcription</keyword>
<evidence type="ECO:0000313" key="12">
    <source>
        <dbReference type="Proteomes" id="UP001059123"/>
    </source>
</evidence>
<dbReference type="EMBL" id="OP079918">
    <property type="protein sequence ID" value="UVD41772.1"/>
    <property type="molecule type" value="Genomic_DNA"/>
</dbReference>
<keyword evidence="5 9" id="KW-0548">Nucleotidyltransferase</keyword>
<dbReference type="Gene3D" id="1.10.287.260">
    <property type="match status" value="1"/>
</dbReference>